<dbReference type="GO" id="GO:0005634">
    <property type="term" value="C:nucleus"/>
    <property type="evidence" value="ECO:0007669"/>
    <property type="project" value="TreeGrafter"/>
</dbReference>
<feature type="domain" description="PBZ-type" evidence="2">
    <location>
        <begin position="29"/>
        <end position="54"/>
    </location>
</feature>
<evidence type="ECO:0000313" key="3">
    <source>
        <dbReference type="EMBL" id="CAF4568947.1"/>
    </source>
</evidence>
<evidence type="ECO:0000259" key="2">
    <source>
        <dbReference type="Pfam" id="PF10283"/>
    </source>
</evidence>
<dbReference type="GO" id="GO:0006302">
    <property type="term" value="P:double-strand break repair"/>
    <property type="evidence" value="ECO:0007669"/>
    <property type="project" value="InterPro"/>
</dbReference>
<dbReference type="Pfam" id="PF10283">
    <property type="entry name" value="zf-CCHH"/>
    <property type="match status" value="1"/>
</dbReference>
<feature type="non-terminal residue" evidence="3">
    <location>
        <position position="1"/>
    </location>
</feature>
<dbReference type="Proteomes" id="UP000681967">
    <property type="component" value="Unassembled WGS sequence"/>
</dbReference>
<feature type="region of interest" description="Disordered" evidence="1">
    <location>
        <begin position="1"/>
        <end position="65"/>
    </location>
</feature>
<evidence type="ECO:0000313" key="6">
    <source>
        <dbReference type="Proteomes" id="UP000681720"/>
    </source>
</evidence>
<dbReference type="GO" id="GO:0003906">
    <property type="term" value="F:DNA-(apurinic or apyrimidinic site) endonuclease activity"/>
    <property type="evidence" value="ECO:0007669"/>
    <property type="project" value="InterPro"/>
</dbReference>
<name>A0A8S2YKK5_9BILA</name>
<sequence length="65" mass="7747">TNATHRQQASHPGDLDWNNNEENDKNKTKPECPYGHECYRKNIEHLNQYDHPKKRSTEIKDKRST</sequence>
<dbReference type="EMBL" id="CAJOBI010152355">
    <property type="protein sequence ID" value="CAF4816198.1"/>
    <property type="molecule type" value="Genomic_DNA"/>
</dbReference>
<organism evidence="3 6">
    <name type="scientific">Rotaria magnacalcarata</name>
    <dbReference type="NCBI Taxonomy" id="392030"/>
    <lineage>
        <taxon>Eukaryota</taxon>
        <taxon>Metazoa</taxon>
        <taxon>Spiralia</taxon>
        <taxon>Gnathifera</taxon>
        <taxon>Rotifera</taxon>
        <taxon>Eurotatoria</taxon>
        <taxon>Bdelloidea</taxon>
        <taxon>Philodinida</taxon>
        <taxon>Philodinidae</taxon>
        <taxon>Rotaria</taxon>
    </lineage>
</organism>
<protein>
    <recommendedName>
        <fullName evidence="2">PBZ-type domain-containing protein</fullName>
    </recommendedName>
</protein>
<dbReference type="Proteomes" id="UP000681720">
    <property type="component" value="Unassembled WGS sequence"/>
</dbReference>
<dbReference type="GO" id="GO:0035861">
    <property type="term" value="C:site of double-strand break"/>
    <property type="evidence" value="ECO:0007669"/>
    <property type="project" value="TreeGrafter"/>
</dbReference>
<feature type="compositionally biased region" description="Basic and acidic residues" evidence="1">
    <location>
        <begin position="37"/>
        <end position="65"/>
    </location>
</feature>
<dbReference type="Proteomes" id="UP000676336">
    <property type="component" value="Unassembled WGS sequence"/>
</dbReference>
<feature type="non-terminal residue" evidence="3">
    <location>
        <position position="65"/>
    </location>
</feature>
<dbReference type="InterPro" id="IPR019406">
    <property type="entry name" value="APLF_PBZ"/>
</dbReference>
<dbReference type="AlphaFoldDB" id="A0A8S2YKK5"/>
<evidence type="ECO:0000256" key="1">
    <source>
        <dbReference type="SAM" id="MobiDB-lite"/>
    </source>
</evidence>
<dbReference type="EMBL" id="CAJOBH010120680">
    <property type="protein sequence ID" value="CAF4709722.1"/>
    <property type="molecule type" value="Genomic_DNA"/>
</dbReference>
<dbReference type="EMBL" id="CAJOBJ010096873">
    <property type="protein sequence ID" value="CAF4568947.1"/>
    <property type="molecule type" value="Genomic_DNA"/>
</dbReference>
<dbReference type="GO" id="GO:0008408">
    <property type="term" value="F:3'-5' exonuclease activity"/>
    <property type="evidence" value="ECO:0007669"/>
    <property type="project" value="InterPro"/>
</dbReference>
<gene>
    <name evidence="4" type="ORF">BYL167_LOCUS44428</name>
    <name evidence="3" type="ORF">GIL414_LOCUS37578</name>
    <name evidence="5" type="ORF">SMN809_LOCUS47822</name>
</gene>
<comment type="caution">
    <text evidence="3">The sequence shown here is derived from an EMBL/GenBank/DDBJ whole genome shotgun (WGS) entry which is preliminary data.</text>
</comment>
<evidence type="ECO:0000313" key="5">
    <source>
        <dbReference type="EMBL" id="CAF4816198.1"/>
    </source>
</evidence>
<dbReference type="PANTHER" id="PTHR21315:SF2">
    <property type="entry name" value="APRATAXIN AND PNK-LIKE FACTOR"/>
    <property type="match status" value="1"/>
</dbReference>
<dbReference type="InterPro" id="IPR039253">
    <property type="entry name" value="APLF"/>
</dbReference>
<dbReference type="PANTHER" id="PTHR21315">
    <property type="entry name" value="APRATAXIN AND PNK-LIKE FACTOR-RELATED"/>
    <property type="match status" value="1"/>
</dbReference>
<reference evidence="3" key="1">
    <citation type="submission" date="2021-02" db="EMBL/GenBank/DDBJ databases">
        <authorList>
            <person name="Nowell W R."/>
        </authorList>
    </citation>
    <scope>NUCLEOTIDE SEQUENCE</scope>
</reference>
<feature type="compositionally biased region" description="Polar residues" evidence="1">
    <location>
        <begin position="1"/>
        <end position="10"/>
    </location>
</feature>
<accession>A0A8S2YKK5</accession>
<proteinExistence type="predicted"/>
<evidence type="ECO:0000313" key="4">
    <source>
        <dbReference type="EMBL" id="CAF4709722.1"/>
    </source>
</evidence>